<evidence type="ECO:0000313" key="5">
    <source>
        <dbReference type="EMBL" id="MBB5986448.1"/>
    </source>
</evidence>
<dbReference type="RefSeq" id="WP_184153984.1">
    <property type="nucleotide sequence ID" value="NZ_JACHKA010000001.1"/>
</dbReference>
<dbReference type="Gene3D" id="3.40.50.12370">
    <property type="match status" value="1"/>
</dbReference>
<evidence type="ECO:0000256" key="1">
    <source>
        <dbReference type="ARBA" id="ARBA00008791"/>
    </source>
</evidence>
<keyword evidence="3" id="KW-0067">ATP-binding</keyword>
<dbReference type="PANTHER" id="PTHR46268">
    <property type="entry name" value="STRESS RESPONSE PROTEIN NHAX"/>
    <property type="match status" value="1"/>
</dbReference>
<keyword evidence="2" id="KW-0547">Nucleotide-binding</keyword>
<proteinExistence type="inferred from homology"/>
<accession>A0ABR6NGP2</accession>
<reference evidence="5 6" key="1">
    <citation type="submission" date="2020-08" db="EMBL/GenBank/DDBJ databases">
        <title>Exploring microbial biodiversity for novel pathways involved in the catabolism of aromatic compounds derived from lignin.</title>
        <authorList>
            <person name="Elkins J."/>
        </authorList>
    </citation>
    <scope>NUCLEOTIDE SEQUENCE [LARGE SCALE GENOMIC DNA]</scope>
    <source>
        <strain evidence="5 6">B1D3A</strain>
    </source>
</reference>
<dbReference type="PANTHER" id="PTHR46268:SF27">
    <property type="entry name" value="UNIVERSAL STRESS PROTEIN RV2623"/>
    <property type="match status" value="1"/>
</dbReference>
<evidence type="ECO:0000256" key="2">
    <source>
        <dbReference type="ARBA" id="ARBA00022741"/>
    </source>
</evidence>
<evidence type="ECO:0000313" key="6">
    <source>
        <dbReference type="Proteomes" id="UP001138540"/>
    </source>
</evidence>
<feature type="domain" description="UspA" evidence="4">
    <location>
        <begin position="132"/>
        <end position="268"/>
    </location>
</feature>
<comment type="caution">
    <text evidence="5">The sequence shown here is derived from an EMBL/GenBank/DDBJ whole genome shotgun (WGS) entry which is preliminary data.</text>
</comment>
<organism evidence="5 6">
    <name type="scientific">Sphingobium lignivorans</name>
    <dbReference type="NCBI Taxonomy" id="2735886"/>
    <lineage>
        <taxon>Bacteria</taxon>
        <taxon>Pseudomonadati</taxon>
        <taxon>Pseudomonadota</taxon>
        <taxon>Alphaproteobacteria</taxon>
        <taxon>Sphingomonadales</taxon>
        <taxon>Sphingomonadaceae</taxon>
        <taxon>Sphingobium</taxon>
    </lineage>
</organism>
<evidence type="ECO:0000256" key="3">
    <source>
        <dbReference type="ARBA" id="ARBA00022840"/>
    </source>
</evidence>
<feature type="domain" description="UspA" evidence="4">
    <location>
        <begin position="6"/>
        <end position="125"/>
    </location>
</feature>
<name>A0ABR6NGP2_9SPHN</name>
<dbReference type="EMBL" id="JACHKA010000001">
    <property type="protein sequence ID" value="MBB5986448.1"/>
    <property type="molecule type" value="Genomic_DNA"/>
</dbReference>
<dbReference type="SUPFAM" id="SSF52402">
    <property type="entry name" value="Adenine nucleotide alpha hydrolases-like"/>
    <property type="match status" value="2"/>
</dbReference>
<dbReference type="PRINTS" id="PR01438">
    <property type="entry name" value="UNVRSLSTRESS"/>
</dbReference>
<dbReference type="InterPro" id="IPR006016">
    <property type="entry name" value="UspA"/>
</dbReference>
<gene>
    <name evidence="5" type="ORF">HNP60_002422</name>
</gene>
<sequence length="271" mass="29052">MNIDGPVLVATDLSARSDRAIDRALSLGAAWGKPVEVIHVVDPGEARQDHDALEAAVRAVLPDPAADVRILLPEGSAPAKIAEAGQGAALIVTGVARTHSLGDYFLGTAVDYVVRHADTPVLVVKQRPHAPYARLLIASDLSDCSRAALITAVRLFPAAHVRLVHAYHVPYEAWLDSEEGHTQLLCEVERDVAQFLSHPDISTALRGRIEIDLRFGSTDGAIRRSLAEDRPDLVVLGTHGKSALAHAVIGRTAEALLSWVPVDTLMVRATR</sequence>
<dbReference type="InterPro" id="IPR006015">
    <property type="entry name" value="Universal_stress_UspA"/>
</dbReference>
<evidence type="ECO:0000259" key="4">
    <source>
        <dbReference type="Pfam" id="PF00582"/>
    </source>
</evidence>
<keyword evidence="6" id="KW-1185">Reference proteome</keyword>
<dbReference type="CDD" id="cd00293">
    <property type="entry name" value="USP-like"/>
    <property type="match status" value="2"/>
</dbReference>
<protein>
    <submittedName>
        <fullName evidence="5">Nucleotide-binding universal stress UspA family protein</fullName>
    </submittedName>
</protein>
<comment type="similarity">
    <text evidence="1">Belongs to the universal stress protein A family.</text>
</comment>
<dbReference type="Proteomes" id="UP001138540">
    <property type="component" value="Unassembled WGS sequence"/>
</dbReference>
<dbReference type="Pfam" id="PF00582">
    <property type="entry name" value="Usp"/>
    <property type="match status" value="2"/>
</dbReference>